<reference evidence="3" key="1">
    <citation type="submission" date="2019-06" db="EMBL/GenBank/DDBJ databases">
        <authorList>
            <person name="Zheng W."/>
        </authorList>
    </citation>
    <scope>NUCLEOTIDE SEQUENCE</scope>
    <source>
        <strain evidence="3">QDHG01</strain>
    </source>
</reference>
<keyword evidence="2" id="KW-1133">Transmembrane helix</keyword>
<protein>
    <submittedName>
        <fullName evidence="3">Uncharacterized protein</fullName>
    </submittedName>
</protein>
<accession>A0A8J8P9M2</accession>
<feature type="compositionally biased region" description="Basic and acidic residues" evidence="1">
    <location>
        <begin position="2670"/>
        <end position="2679"/>
    </location>
</feature>
<evidence type="ECO:0000256" key="1">
    <source>
        <dbReference type="SAM" id="MobiDB-lite"/>
    </source>
</evidence>
<feature type="transmembrane region" description="Helical" evidence="2">
    <location>
        <begin position="2562"/>
        <end position="2581"/>
    </location>
</feature>
<evidence type="ECO:0000313" key="4">
    <source>
        <dbReference type="Proteomes" id="UP000785679"/>
    </source>
</evidence>
<dbReference type="EMBL" id="RRYP01000110">
    <property type="protein sequence ID" value="TNV87986.1"/>
    <property type="molecule type" value="Genomic_DNA"/>
</dbReference>
<proteinExistence type="predicted"/>
<feature type="transmembrane region" description="Helical" evidence="2">
    <location>
        <begin position="2301"/>
        <end position="2320"/>
    </location>
</feature>
<feature type="region of interest" description="Disordered" evidence="1">
    <location>
        <begin position="2670"/>
        <end position="2731"/>
    </location>
</feature>
<feature type="transmembrane region" description="Helical" evidence="2">
    <location>
        <begin position="2453"/>
        <end position="2472"/>
    </location>
</feature>
<dbReference type="Proteomes" id="UP000785679">
    <property type="component" value="Unassembled WGS sequence"/>
</dbReference>
<name>A0A8J8P9M2_HALGN</name>
<feature type="transmembrane region" description="Helical" evidence="2">
    <location>
        <begin position="2623"/>
        <end position="2648"/>
    </location>
</feature>
<comment type="caution">
    <text evidence="3">The sequence shown here is derived from an EMBL/GenBank/DDBJ whole genome shotgun (WGS) entry which is preliminary data.</text>
</comment>
<feature type="transmembrane region" description="Helical" evidence="2">
    <location>
        <begin position="2593"/>
        <end position="2611"/>
    </location>
</feature>
<gene>
    <name evidence="3" type="ORF">FGO68_gene14821</name>
</gene>
<feature type="transmembrane region" description="Helical" evidence="2">
    <location>
        <begin position="2409"/>
        <end position="2432"/>
    </location>
</feature>
<evidence type="ECO:0000313" key="3">
    <source>
        <dbReference type="EMBL" id="TNV87986.1"/>
    </source>
</evidence>
<keyword evidence="4" id="KW-1185">Reference proteome</keyword>
<keyword evidence="2" id="KW-0812">Transmembrane</keyword>
<keyword evidence="2" id="KW-0472">Membrane</keyword>
<feature type="transmembrane region" description="Helical" evidence="2">
    <location>
        <begin position="2492"/>
        <end position="2512"/>
    </location>
</feature>
<evidence type="ECO:0000256" key="2">
    <source>
        <dbReference type="SAM" id="Phobius"/>
    </source>
</evidence>
<feature type="compositionally biased region" description="Polar residues" evidence="1">
    <location>
        <begin position="2680"/>
        <end position="2694"/>
    </location>
</feature>
<sequence>MWLKILSPRLNGIYEYINALAYSSDGETIVAITQVQGGDWKRRIILVASGTGSVTSSLLISTPYSVGAYSTAQRSLTINSSKNVALYFMEDPQAGQLTSRHYLAYFDAMLSTVYWAIIGKPGFGYLSLLKPSHIEDELYILYRSDERVYITKLQTGTTSYNAFWSASYTLIEESRSHQLQYTIVDGLEILVAICLLREGTEQNLRIAIFKDVTALSQSDPPVLYTFKALAKANAQLVDTYILSEGQFVFAIIDYETLSLELNTLSLSGNQCWKKKIEFYVECESTYQRWGRFVTQEQLYLTATFKHGIGEIGDSDITNYRSAILTTEMSKSAIGEIQSLIQYSFPGTEIAQDFVTIENSINQFYEDCQTVEFQIDSPIPLLHDVTQTAFTPQTNFFDKPQITGFVGAPQIFDAVYNRLAVQPLAFTPFTYKSSPSGTQCETGPPIAYTLQSAHPFISISGTTLLVAYTLSTGPHTVRVVGSVGSISDYVDFTVNIIGTAPSFESNIELWDVKLNLVETYMYMLPGVLPSTRGFNIEIEGLTDVTVKYLPETHQLILLEKTQKLSAFTGHQFDFTIKLSDEQYPAELYLQQAISLTISTNSKVKCEEDPYPKWLLCKDQIQQMQVLSITVPDSQSRFAFAVNGQTNDLCMIGEGTGQGAFIALYGAEMSDLKHLLYFKEDIVTHIMQLSFSPDEGKLAVLASGSYQGIIFLLRMDPQIAVIALRKLDQFAISSQEKCVLQLSNIGAVYFAGSAISSDNGLLLKLNLITSANQWAQEIANTQKLQNMKVQQLADNMEAFHLSLYNPAYSELILSRFIFDQNGLMLANQAQCVKRLDVVANLIIENSQTILDYKYVISDEATWVVAAFQVYDATNSRTNSLIMASLYSNSAVDPEYNRQFYHSLGSYSHGILLDGIIDTNYNYCQLQANYGEIPQYLLILYPFTAETFQPRLFTIEFKDYNITNFNLAQMSTRVFGKLRRGDLHFYIAQNRWSSDMTEIILNNDLTAEQFATIYTSDNQASCLQYDYVMTLQTVDAVIDSLIFDISQEGEYQTSLVLPSFLTIANVADQALTYQSSLVQVTAIDHKQRLADRDSYVENCIVPKIEAIDKMQQLDYMLETPGEGIGYYLVIPNFEFKWTPATVKCATPITSYSPVSYEALESFLDVTGVMHYSYSNSPSLYLFTESTMQLLIRNLVPDLPLSLTIRAYIKTAFQSELRPVEGRQLTFTFTSSAPQYPNMPPRFSTHLLNWAIYADEGRQDYLLPTAQSERTSLYAPKVTYSTVPAYIQDIIGGFSVDPSSMAGDIEGAKVTVTVYDNPADPGYLVHQYQEYSFTILQAQTLTVSPTWKPTCFAEPEPHLLTCPEGDFTASALYVSKSYISVGGSAPYKCIDSTSSSDVKVPVFMVFNLLTWDFAIELKLIQGIEEMTVTEITMDEDENQVAMLIEKGNYQDAYLVLCDMQLISGTLIIRGVKKAQGKRMVIDRKGYLMLLYGVDNVALEYTRLLRLQIDGYNKEILTSTVPQSNFLFELVRQPDPTSEQFVLGYKHAGVDNIVRFSDDSPDFSIIQHMRIAETGYDFSNQMLVSFDSQSFYIWQALSILTGTQSLFFSIFMMQPVEYQTYVLDFSPASDSTVFNLLDFEVVQENPQFILAESDKSHPGQLTGLFYGRVKYNLILDLYYLEVKRMHYMAEGVNYNVMFIPGQDVAIGLFQLGYLKIRNGGNEFKVTTMGSALIKISTNDINIPFQQPEQIGISAGISLPWSIKESSLFNSEATIFLYEYFNVEMPSLIPTMIEETQIAGQILDRIPNMEQNYLCGNFCPTPRQYDIVPPEESVITIDKNFVGSVYQIEPLEFENPRCFPENLQIRPFDLPPDLCFTISDDQSFDFSLCTPRFDYTFTLRASYSKVYRDQSYRIARVINQGLPRFSDESFQREFYAEEGDDKVFSVDFTGNLVIDSEMGDADEATIEYEFDQSGMFNFIDNKLTISVTKYQKAGTYTGKLILNDHYPYDPLTNEYLFTLIIYSPSIPYFPKEFRVIYNAILNGYSLEGIVNPIGQALNYTRPLPPVLALPQNNSSLNEDFFQSILNQLNLTTSLGQATIPQLPVILEYLRVTQILLDSNQAMNTTSLTHYQDNYTSAILSWYNQTSSQYSLYLISDLISCQRLMQILTKGLKGLQQIDMEIVKSKKVSNTGKLVVMFGYKCKQIIRMIRGDEQMRVSVENEDGRKKIEYEIRERGPDYIKIELMFEKPENISMGQEKDKVRIEIMVDLITLERELTVVIKRGTSQLFEVPPQIDEGLLQIVETVMRATTIASFVLISGNALVNIFISGAMNQLYGLLNCLGSLTILTLIPINIPGPARIISKAIVSFSQFDILPSQLIIEKLGFKFMDSSQDSLNDELEDLGFDQKSTTRNMGSAVIFLAILLQTMGTFPLLHVLIPAKYVRIKQLSNSLMTKLFWSLPLRYIFSQFLTLFLASLIYFDNRQPIEYSGDQLDQLLSHLFIGLCTLFPFGAFFILIIKAHTHKDWIQRFDSLYQDLKTQTLEQSACSTLEIVKLQITIVVLLYMRDYPALQIMVLFYISMLYQAYLIYYRPYQARSQNFLQFLNEFLVTVYLITLITLTDYQQVSNFKIFSGWALIANYAFCFTINISVIVVNFLKGICLLIHKKVRNIASRGDNKAKKYAEERQSGQKQASQTNQSLTRVESSEHLVNSIECNGEKAKQKQNRQPYQRQKKHDTKTI</sequence>
<feature type="compositionally biased region" description="Basic residues" evidence="1">
    <location>
        <begin position="2722"/>
        <end position="2731"/>
    </location>
</feature>
<organism evidence="3 4">
    <name type="scientific">Halteria grandinella</name>
    <dbReference type="NCBI Taxonomy" id="5974"/>
    <lineage>
        <taxon>Eukaryota</taxon>
        <taxon>Sar</taxon>
        <taxon>Alveolata</taxon>
        <taxon>Ciliophora</taxon>
        <taxon>Intramacronucleata</taxon>
        <taxon>Spirotrichea</taxon>
        <taxon>Stichotrichia</taxon>
        <taxon>Sporadotrichida</taxon>
        <taxon>Halteriidae</taxon>
        <taxon>Halteria</taxon>
    </lineage>
</organism>